<dbReference type="EMBL" id="GU071092">
    <property type="protein sequence ID" value="ACY76037.1"/>
    <property type="molecule type" value="Genomic_DNA"/>
</dbReference>
<evidence type="ECO:0000313" key="2">
    <source>
        <dbReference type="EMBL" id="ACY76037.1"/>
    </source>
</evidence>
<dbReference type="GeneID" id="3294172"/>
<gene>
    <name evidence="2" type="ORF">PCMG_00161</name>
    <name evidence="1" type="ORF">PSSM2_158</name>
</gene>
<evidence type="ECO:0000313" key="3">
    <source>
        <dbReference type="Proteomes" id="UP000000991"/>
    </source>
</evidence>
<organismHost>
    <name type="scientific">Prochlorococcus</name>
    <dbReference type="NCBI Taxonomy" id="1218"/>
</organismHost>
<dbReference type="Proteomes" id="UP000000991">
    <property type="component" value="Segment"/>
</dbReference>
<reference evidence="1 3" key="1">
    <citation type="journal article" date="2005" name="PLoS Biol.">
        <title>Three Prochlorococcus cyanophage genomes: signature features and ecological interpretations.</title>
        <authorList>
            <person name="Sullivan M.B."/>
            <person name="Coleman M.L."/>
            <person name="Weigele P."/>
            <person name="Rohwer F."/>
            <person name="Chisholm S.W."/>
        </authorList>
    </citation>
    <scope>NUCLEOTIDE SEQUENCE</scope>
</reference>
<dbReference type="OrthoDB" id="40634at10239"/>
<name>Q58MJ6_BPPRM</name>
<evidence type="ECO:0000313" key="1">
    <source>
        <dbReference type="EMBL" id="AAX44536.1"/>
    </source>
</evidence>
<accession>Q58MJ6</accession>
<dbReference type="RefSeq" id="YP_214390.1">
    <property type="nucleotide sequence ID" value="NC_006883.2"/>
</dbReference>
<proteinExistence type="predicted"/>
<protein>
    <submittedName>
        <fullName evidence="1">Uncharacterized protein</fullName>
    </submittedName>
</protein>
<evidence type="ECO:0000313" key="4">
    <source>
        <dbReference type="Proteomes" id="UP000013923"/>
    </source>
</evidence>
<dbReference type="EMBL" id="AY939844">
    <property type="protein sequence ID" value="AAX44536.1"/>
    <property type="molecule type" value="Genomic_DNA"/>
</dbReference>
<dbReference type="KEGG" id="vg:3294172"/>
<reference evidence="1 3" key="3">
    <citation type="journal article" date="2010" name="Environ. Microbiol.">
        <title>Genomic analysis of oceanic cyanobacterial myoviruses compared with T4-like myoviruses from diverse hosts and environments.</title>
        <authorList>
            <person name="Sullivan M.B."/>
            <person name="Huang K.H."/>
            <person name="Ignacio-Espinoza J.C."/>
            <person name="Berlin A.M."/>
            <person name="Kelly L."/>
            <person name="Weigele P.R."/>
            <person name="DeFrancesco A.S."/>
            <person name="Kern S.E."/>
            <person name="Thompson L.R."/>
            <person name="Young S."/>
            <person name="Yandava C."/>
            <person name="Fu R."/>
            <person name="Krastins B."/>
            <person name="Chase M."/>
            <person name="Sarracino D."/>
            <person name="Osburne M.S."/>
            <person name="Henn M.R."/>
            <person name="Chisholm S.W."/>
        </authorList>
    </citation>
    <scope>NUCLEOTIDE SEQUENCE [LARGE SCALE GENOMIC DNA]</scope>
</reference>
<dbReference type="Proteomes" id="UP000013923">
    <property type="component" value="Genome"/>
</dbReference>
<reference evidence="2 4" key="2">
    <citation type="submission" date="2009-10" db="EMBL/GenBank/DDBJ databases">
        <title>The Genome Sequence of Prochlorococcus phage P-SSM2.</title>
        <authorList>
            <consortium name="The Broad Institute Genome Sequencing Platform"/>
            <person name="Henn M.R."/>
            <person name="Sullivan M.S."/>
            <person name="Osburne M.S."/>
            <person name="Levin J."/>
            <person name="Malboeuf C."/>
            <person name="Casali M."/>
            <person name="Russ C."/>
            <person name="Lennon N."/>
            <person name="Chapman S.B."/>
            <person name="Erlich R."/>
            <person name="Young S.K."/>
            <person name="Koehrsen M."/>
            <person name="Yandava C."/>
            <person name="Zeng Q."/>
            <person name="Alvarado L."/>
            <person name="Anderson S."/>
            <person name="Berlin A."/>
            <person name="Borenstein D."/>
            <person name="Chen Z."/>
            <person name="Engels R."/>
            <person name="Freedman E."/>
            <person name="Gellesch M."/>
            <person name="Goldberg J."/>
            <person name="Green L."/>
            <person name="Griggs A."/>
            <person name="Gujja S."/>
            <person name="Heilman E.R."/>
            <person name="Heiman D."/>
            <person name="Hepburn T."/>
            <person name="Howarth C."/>
            <person name="Jen D."/>
            <person name="Larson L."/>
            <person name="Lewis B."/>
            <person name="Mehta T."/>
            <person name="Park D."/>
            <person name="Pearson M."/>
            <person name="Richards J."/>
            <person name="Rizzolo K."/>
            <person name="Roberts A."/>
            <person name="Ryan E."/>
            <person name="Saif S."/>
            <person name="Shea T."/>
            <person name="Shenoy N."/>
            <person name="Sisk P."/>
            <person name="Stolte C."/>
            <person name="Sykes S."/>
            <person name="Walk T."/>
            <person name="White J."/>
            <person name="Yu Q."/>
            <person name="Coleman M.L."/>
            <person name="Huang K.H."/>
            <person name="Weigele P.R."/>
            <person name="DeFrancesco A.S."/>
            <person name="Kern S.E."/>
            <person name="Thompson L.R."/>
            <person name="Fu R."/>
            <person name="Hombeck B."/>
            <person name="Chisholm S.W."/>
            <person name="Haas B."/>
            <person name="Nusbaum C."/>
            <person name="Birren B."/>
        </authorList>
    </citation>
    <scope>NUCLEOTIDE SEQUENCE [LARGE SCALE GENOMIC DNA]</scope>
    <source>
        <strain evidence="2">P-SSM2</strain>
    </source>
</reference>
<keyword evidence="3" id="KW-1185">Reference proteome</keyword>
<organism evidence="1 3">
    <name type="scientific">Prochlorococcus phage P-SSM2</name>
    <dbReference type="NCBI Taxonomy" id="268746"/>
    <lineage>
        <taxon>Viruses</taxon>
        <taxon>Duplodnaviria</taxon>
        <taxon>Heunggongvirae</taxon>
        <taxon>Uroviricota</taxon>
        <taxon>Caudoviricetes</taxon>
        <taxon>Pantevenvirales</taxon>
        <taxon>Kyanoviridae</taxon>
        <taxon>Salacisavirus</taxon>
        <taxon>Salacisavirus pssm2</taxon>
    </lineage>
</organism>
<sequence length="50" mass="5718">MANWEVTYRLPTTGTKYHKAIVQADNQVYAGKIFDAQYPTAKRCGNARRL</sequence>